<dbReference type="AlphaFoldDB" id="A0A7X9DJR3"/>
<protein>
    <submittedName>
        <fullName evidence="1">Uncharacterized protein</fullName>
    </submittedName>
</protein>
<dbReference type="EMBL" id="JAAZNL010000007">
    <property type="protein sequence ID" value="NMB69722.1"/>
    <property type="molecule type" value="Genomic_DNA"/>
</dbReference>
<name>A0A7X9DJR3_UNCKA</name>
<dbReference type="Proteomes" id="UP000526033">
    <property type="component" value="Unassembled WGS sequence"/>
</dbReference>
<accession>A0A7X9DJR3</accession>
<proteinExistence type="predicted"/>
<gene>
    <name evidence="1" type="ORF">GYA27_00770</name>
</gene>
<sequence>MELIPVACVYEIVGRKIRHVGIYNSPGAGADPDNQFVVLPNKTDGFPHYTALEDLEELLIQEGRTDLLRMVREKMAEARLGLSIPRRRKMTSTEMLKQLARRLGITEPI</sequence>
<organism evidence="1 2">
    <name type="scientific">candidate division WWE3 bacterium</name>
    <dbReference type="NCBI Taxonomy" id="2053526"/>
    <lineage>
        <taxon>Bacteria</taxon>
        <taxon>Katanobacteria</taxon>
    </lineage>
</organism>
<evidence type="ECO:0000313" key="2">
    <source>
        <dbReference type="Proteomes" id="UP000526033"/>
    </source>
</evidence>
<evidence type="ECO:0000313" key="1">
    <source>
        <dbReference type="EMBL" id="NMB69722.1"/>
    </source>
</evidence>
<reference evidence="1 2" key="1">
    <citation type="journal article" date="2020" name="Biotechnol. Biofuels">
        <title>New insights from the biogas microbiome by comprehensive genome-resolved metagenomics of nearly 1600 species originating from multiple anaerobic digesters.</title>
        <authorList>
            <person name="Campanaro S."/>
            <person name="Treu L."/>
            <person name="Rodriguez-R L.M."/>
            <person name="Kovalovszki A."/>
            <person name="Ziels R.M."/>
            <person name="Maus I."/>
            <person name="Zhu X."/>
            <person name="Kougias P.G."/>
            <person name="Basile A."/>
            <person name="Luo G."/>
            <person name="Schluter A."/>
            <person name="Konstantinidis K.T."/>
            <person name="Angelidaki I."/>
        </authorList>
    </citation>
    <scope>NUCLEOTIDE SEQUENCE [LARGE SCALE GENOMIC DNA]</scope>
    <source>
        <strain evidence="1">AS27yjCOA_165</strain>
    </source>
</reference>
<comment type="caution">
    <text evidence="1">The sequence shown here is derived from an EMBL/GenBank/DDBJ whole genome shotgun (WGS) entry which is preliminary data.</text>
</comment>